<dbReference type="KEGG" id="cee:CENDO_05105"/>
<dbReference type="Proteomes" id="UP000296352">
    <property type="component" value="Chromosome"/>
</dbReference>
<feature type="domain" description="CBS" evidence="4">
    <location>
        <begin position="156"/>
        <end position="214"/>
    </location>
</feature>
<dbReference type="PROSITE" id="PS50042">
    <property type="entry name" value="CNMP_BINDING_3"/>
    <property type="match status" value="1"/>
</dbReference>
<dbReference type="Pfam" id="PF10335">
    <property type="entry name" value="DUF294_C"/>
    <property type="match status" value="1"/>
</dbReference>
<dbReference type="InterPro" id="IPR014710">
    <property type="entry name" value="RmlC-like_jellyroll"/>
</dbReference>
<dbReference type="InterPro" id="IPR018490">
    <property type="entry name" value="cNMP-bd_dom_sf"/>
</dbReference>
<dbReference type="Gene3D" id="2.60.120.10">
    <property type="entry name" value="Jelly Rolls"/>
    <property type="match status" value="1"/>
</dbReference>
<evidence type="ECO:0000313" key="6">
    <source>
        <dbReference type="Proteomes" id="UP000296352"/>
    </source>
</evidence>
<evidence type="ECO:0000256" key="2">
    <source>
        <dbReference type="PROSITE-ProRule" id="PRU00703"/>
    </source>
</evidence>
<dbReference type="SMART" id="SM00116">
    <property type="entry name" value="CBS"/>
    <property type="match status" value="2"/>
</dbReference>
<dbReference type="InterPro" id="IPR018821">
    <property type="entry name" value="DUF294_put_nucleoTrafse_sb-bd"/>
</dbReference>
<proteinExistence type="predicted"/>
<dbReference type="InterPro" id="IPR051257">
    <property type="entry name" value="Diverse_CBS-Domain"/>
</dbReference>
<dbReference type="SUPFAM" id="SSF54631">
    <property type="entry name" value="CBS-domain pair"/>
    <property type="match status" value="1"/>
</dbReference>
<dbReference type="EMBL" id="CP039247">
    <property type="protein sequence ID" value="QCB28310.1"/>
    <property type="molecule type" value="Genomic_DNA"/>
</dbReference>
<keyword evidence="1 2" id="KW-0129">CBS domain</keyword>
<dbReference type="CDD" id="cd00038">
    <property type="entry name" value="CAP_ED"/>
    <property type="match status" value="1"/>
</dbReference>
<dbReference type="Pfam" id="PF00027">
    <property type="entry name" value="cNMP_binding"/>
    <property type="match status" value="1"/>
</dbReference>
<dbReference type="InterPro" id="IPR046342">
    <property type="entry name" value="CBS_dom_sf"/>
</dbReference>
<dbReference type="Gene3D" id="3.10.580.10">
    <property type="entry name" value="CBS-domain"/>
    <property type="match status" value="1"/>
</dbReference>
<dbReference type="SUPFAM" id="SSF51206">
    <property type="entry name" value="cAMP-binding domain-like"/>
    <property type="match status" value="1"/>
</dbReference>
<dbReference type="InterPro" id="IPR043519">
    <property type="entry name" value="NT_sf"/>
</dbReference>
<accession>A0A4P7QFX7</accession>
<dbReference type="InterPro" id="IPR000595">
    <property type="entry name" value="cNMP-bd_dom"/>
</dbReference>
<evidence type="ECO:0000259" key="4">
    <source>
        <dbReference type="PROSITE" id="PS51371"/>
    </source>
</evidence>
<organism evidence="5 6">
    <name type="scientific">Corynebacterium endometrii</name>
    <dbReference type="NCBI Taxonomy" id="2488819"/>
    <lineage>
        <taxon>Bacteria</taxon>
        <taxon>Bacillati</taxon>
        <taxon>Actinomycetota</taxon>
        <taxon>Actinomycetes</taxon>
        <taxon>Mycobacteriales</taxon>
        <taxon>Corynebacteriaceae</taxon>
        <taxon>Corynebacterium</taxon>
    </lineage>
</organism>
<dbReference type="RefSeq" id="WP_136141065.1">
    <property type="nucleotide sequence ID" value="NZ_CP039247.1"/>
</dbReference>
<dbReference type="SMART" id="SM00100">
    <property type="entry name" value="cNMP"/>
    <property type="match status" value="1"/>
</dbReference>
<dbReference type="GO" id="GO:0008773">
    <property type="term" value="F:[protein-PII] uridylyltransferase activity"/>
    <property type="evidence" value="ECO:0007669"/>
    <property type="project" value="InterPro"/>
</dbReference>
<feature type="domain" description="Cyclic nucleotide-binding" evidence="3">
    <location>
        <begin position="17"/>
        <end position="124"/>
    </location>
</feature>
<dbReference type="AlphaFoldDB" id="A0A4P7QFX7"/>
<name>A0A4P7QFX7_9CORY</name>
<dbReference type="Pfam" id="PF03445">
    <property type="entry name" value="DUF294"/>
    <property type="match status" value="1"/>
</dbReference>
<reference evidence="5 6" key="1">
    <citation type="submission" date="2019-04" db="EMBL/GenBank/DDBJ databases">
        <title>Corynebacterium endometrii sp. nov., isolated from the uterus of a cow with endometritis.</title>
        <authorList>
            <person name="Ballas P."/>
            <person name="Ruckert C."/>
            <person name="Wagener K."/>
            <person name="Drillich M."/>
            <person name="Kaempfer P."/>
            <person name="Busse H.-J."/>
            <person name="Ehling-Schulz M."/>
        </authorList>
    </citation>
    <scope>NUCLEOTIDE SEQUENCE [LARGE SCALE GENOMIC DNA]</scope>
    <source>
        <strain evidence="5 6">LMM-1653</strain>
    </source>
</reference>
<keyword evidence="6" id="KW-1185">Reference proteome</keyword>
<dbReference type="PROSITE" id="PS51371">
    <property type="entry name" value="CBS"/>
    <property type="match status" value="2"/>
</dbReference>
<dbReference type="PANTHER" id="PTHR43080">
    <property type="entry name" value="CBS DOMAIN-CONTAINING PROTEIN CBSX3, MITOCHONDRIAL"/>
    <property type="match status" value="1"/>
</dbReference>
<gene>
    <name evidence="5" type="primary">hrp1</name>
    <name evidence="5" type="ORF">CENDO_05105</name>
</gene>
<dbReference type="InterPro" id="IPR000644">
    <property type="entry name" value="CBS_dom"/>
</dbReference>
<dbReference type="CDD" id="cd04587">
    <property type="entry name" value="CBS_pair_CAP-ED_NT_Pol-beta-like_DUF294_assoc"/>
    <property type="match status" value="1"/>
</dbReference>
<dbReference type="InterPro" id="IPR005105">
    <property type="entry name" value="GlnD_Uridyltrans_N"/>
</dbReference>
<dbReference type="PANTHER" id="PTHR43080:SF2">
    <property type="entry name" value="CBS DOMAIN-CONTAINING PROTEIN"/>
    <property type="match status" value="1"/>
</dbReference>
<evidence type="ECO:0000313" key="5">
    <source>
        <dbReference type="EMBL" id="QCB28310.1"/>
    </source>
</evidence>
<dbReference type="OrthoDB" id="9789996at2"/>
<dbReference type="Pfam" id="PF00571">
    <property type="entry name" value="CBS"/>
    <property type="match status" value="2"/>
</dbReference>
<feature type="domain" description="CBS" evidence="4">
    <location>
        <begin position="222"/>
        <end position="282"/>
    </location>
</feature>
<evidence type="ECO:0000259" key="3">
    <source>
        <dbReference type="PROSITE" id="PS50042"/>
    </source>
</evidence>
<dbReference type="SUPFAM" id="SSF81301">
    <property type="entry name" value="Nucleotidyltransferase"/>
    <property type="match status" value="1"/>
</dbReference>
<sequence length="618" mass="67649">MSVEFEEVSGFLAKHEPFAHLPAEELSGLPAQMSMRYAKRGEYLVHKGEVNESLFIIRSGAVDVVSGEGSLLDRRDPGRNCGYSTLLGEPVSHYDMVAVEDSLLLVMPQATFQRLTEQYPDITRFFTTQQRRIRSAAQELADSTAADVLRTSVKELIQADPLAVSPQTSIKDAAIKMTEHRVSSLLITSQDGALHGIVTDRDLRSRVVAAGVDSAQPVAQIMTGDPVTLSPESLVMEAVMHMGERGIHHLPVTRGGAIVGVVTQTDITRRMQDDPIFLSMDLSRRGSVEELEGSFAAATQLAARYIDRGTSPHDAAGLVTIAADTLARRLCAMAEEELGPPPVPYAFVAVGSQGRREMALASDQDNALVLDDGFEEAAHGWYFEELGRFVCEGLDRAGQVLCPGDMMAMSPEWRMTESQWISAFGTWVTAPQPDALLHSQVFFDFRTVYGDEGLGRRVHDAAVAAAKGSRRMHAHLASLAARREPPLTFFKGLVVDRAGDYANTLDVKKGGLAAIVQMARLYALSAGLAAVDTRERLTAAAGETVSREGSQNLLDAFNYLRAVTLNHQSEQVRRGLQPDYHIDPKSLSRMDRENLRDAFQVIKNMQNSLATKYPVRNI</sequence>
<protein>
    <submittedName>
        <fullName evidence="5">Hypoxic response protein 1</fullName>
    </submittedName>
</protein>
<evidence type="ECO:0000256" key="1">
    <source>
        <dbReference type="ARBA" id="ARBA00023122"/>
    </source>
</evidence>
<dbReference type="CDD" id="cd05401">
    <property type="entry name" value="NT_GlnE_GlnD_like"/>
    <property type="match status" value="1"/>
</dbReference>